<evidence type="ECO:0000256" key="1">
    <source>
        <dbReference type="SAM" id="MobiDB-lite"/>
    </source>
</evidence>
<dbReference type="AlphaFoldDB" id="A0AAW1ABL7"/>
<accession>A0AAW1ABL7</accession>
<proteinExistence type="predicted"/>
<name>A0AAW1ABL7_9HYME</name>
<dbReference type="EMBL" id="JAWNGG020000031">
    <property type="protein sequence ID" value="KAK9307296.1"/>
    <property type="molecule type" value="Genomic_DNA"/>
</dbReference>
<feature type="region of interest" description="Disordered" evidence="1">
    <location>
        <begin position="1"/>
        <end position="79"/>
    </location>
</feature>
<evidence type="ECO:0000313" key="3">
    <source>
        <dbReference type="Proteomes" id="UP001432146"/>
    </source>
</evidence>
<reference evidence="2 3" key="1">
    <citation type="submission" date="2024-05" db="EMBL/GenBank/DDBJ databases">
        <title>The nuclear and mitochondrial genome assemblies of Tetragonisca angustula (Apidae: Meliponini), a tiny yet remarkable pollinator in the Neotropics.</title>
        <authorList>
            <person name="Ferrari R."/>
            <person name="Ricardo P.C."/>
            <person name="Dias F.C."/>
            <person name="Araujo N.S."/>
            <person name="Soares D.O."/>
            <person name="Zhou Q.-S."/>
            <person name="Zhu C.-D."/>
            <person name="Coutinho L."/>
            <person name="Airas M.C."/>
            <person name="Batista T.M."/>
        </authorList>
    </citation>
    <scope>NUCLEOTIDE SEQUENCE [LARGE SCALE GENOMIC DNA]</scope>
    <source>
        <strain evidence="2">ASF017062</strain>
        <tissue evidence="2">Abdomen</tissue>
    </source>
</reference>
<feature type="compositionally biased region" description="Polar residues" evidence="1">
    <location>
        <begin position="49"/>
        <end position="64"/>
    </location>
</feature>
<protein>
    <submittedName>
        <fullName evidence="2">Uncharacterized protein</fullName>
    </submittedName>
</protein>
<sequence length="79" mass="8596">MGEEGGIGFPHPTPTTHTPLASNPPAPPTSVRLPPRLPTHSPPDCRRGNNLQPNQHNVSSNNEFPSGHGWFSSRRNNNQ</sequence>
<gene>
    <name evidence="2" type="ORF">QLX08_002317</name>
</gene>
<evidence type="ECO:0000313" key="2">
    <source>
        <dbReference type="EMBL" id="KAK9307296.1"/>
    </source>
</evidence>
<organism evidence="2 3">
    <name type="scientific">Tetragonisca angustula</name>
    <dbReference type="NCBI Taxonomy" id="166442"/>
    <lineage>
        <taxon>Eukaryota</taxon>
        <taxon>Metazoa</taxon>
        <taxon>Ecdysozoa</taxon>
        <taxon>Arthropoda</taxon>
        <taxon>Hexapoda</taxon>
        <taxon>Insecta</taxon>
        <taxon>Pterygota</taxon>
        <taxon>Neoptera</taxon>
        <taxon>Endopterygota</taxon>
        <taxon>Hymenoptera</taxon>
        <taxon>Apocrita</taxon>
        <taxon>Aculeata</taxon>
        <taxon>Apoidea</taxon>
        <taxon>Anthophila</taxon>
        <taxon>Apidae</taxon>
        <taxon>Tetragonisca</taxon>
    </lineage>
</organism>
<comment type="caution">
    <text evidence="2">The sequence shown here is derived from an EMBL/GenBank/DDBJ whole genome shotgun (WGS) entry which is preliminary data.</text>
</comment>
<keyword evidence="3" id="KW-1185">Reference proteome</keyword>
<dbReference type="Proteomes" id="UP001432146">
    <property type="component" value="Unassembled WGS sequence"/>
</dbReference>